<evidence type="ECO:0000313" key="6">
    <source>
        <dbReference type="Proteomes" id="UP000028705"/>
    </source>
</evidence>
<evidence type="ECO:0000259" key="3">
    <source>
        <dbReference type="PROSITE" id="PS51192"/>
    </source>
</evidence>
<organism evidence="5 6">
    <name type="scientific">Chryseobacterium soli</name>
    <dbReference type="NCBI Taxonomy" id="445961"/>
    <lineage>
        <taxon>Bacteria</taxon>
        <taxon>Pseudomonadati</taxon>
        <taxon>Bacteroidota</taxon>
        <taxon>Flavobacteriia</taxon>
        <taxon>Flavobacteriales</taxon>
        <taxon>Weeksellaceae</taxon>
        <taxon>Chryseobacterium group</taxon>
        <taxon>Chryseobacterium</taxon>
    </lineage>
</organism>
<dbReference type="SMART" id="SM00487">
    <property type="entry name" value="DEXDc"/>
    <property type="match status" value="1"/>
</dbReference>
<dbReference type="eggNOG" id="COG1201">
    <property type="taxonomic scope" value="Bacteria"/>
</dbReference>
<accession>A0A086A5Y4</accession>
<dbReference type="AlphaFoldDB" id="A0A086A5Y4"/>
<dbReference type="Proteomes" id="UP000028705">
    <property type="component" value="Unassembled WGS sequence"/>
</dbReference>
<keyword evidence="6" id="KW-1185">Reference proteome</keyword>
<dbReference type="GO" id="GO:0016887">
    <property type="term" value="F:ATP hydrolysis activity"/>
    <property type="evidence" value="ECO:0007669"/>
    <property type="project" value="TreeGrafter"/>
</dbReference>
<dbReference type="PANTHER" id="PTHR47962:SF5">
    <property type="entry name" value="ATP-DEPENDENT HELICASE LHR-RELATED"/>
    <property type="match status" value="1"/>
</dbReference>
<keyword evidence="1" id="KW-0547">Nucleotide-binding</keyword>
<dbReference type="STRING" id="445961.IW15_11005"/>
<proteinExistence type="predicted"/>
<dbReference type="GO" id="GO:0004386">
    <property type="term" value="F:helicase activity"/>
    <property type="evidence" value="ECO:0007669"/>
    <property type="project" value="UniProtKB-KW"/>
</dbReference>
<keyword evidence="5" id="KW-0378">Hydrolase</keyword>
<sequence length="710" mass="81470">MTAYDMLSEPIRKYIRDKKWESLRPIQEAAIQKIMTTDTHYVLISRTASGKTEAAFLPILSKVNFKEQGVKVLYISPLIALINDQFTRVEQLCAYLDVPVTKWHGEASKGQKDRLIKDPAGIMLITPESIEAMFVNKPYNVRHLFSNLEYVVIDEIHSFLGSDRGVHLQSLLNRLQKINHKKFSIVGLSATVSDANQYMELKDFLGTSENTRIIRDNTPKPINAVFKYFPGTVEELPLDLLKDLYVRTRESKVLIFPNARGRVEEVAVKLKQISDKVGGHKNYFAHHSSVDKEVREYVEFFAKNSTLQNFAISCTSTLELGIDIGNVDEVVQIDATHSIASLIQRVGRSGRREDKASNLFLYATNGWSLIQSLACWLLYKEQYIEPISVNKKPYDVLVHQILSIVKSRSGITLRQLLEEFAGNAAFKDIAATETEEIIEHLKEIDFLEKLGNEYIIGIEGEKLVNTKDFYSLFSTPTFFKVGSQGVKIGELPLSPQIRENENIYLSARTWKIIDVDYQTKKIEVIPAKDGKKPTFLGDGTDTAHQIRQKMLEVLVSKEEFDFLDTTGQEIVNMLRKEFSIFDINHPETDRPLLVSNEKLTFYSFTSSKINRTLSFIMNVLGVDHQLDKDILFEIEYSQSDFVSTMKNIDWEAMNLDKVMTDMAEDIPKMLDFSKWGIYLPLHYQAELLKSRYFDFEGCRDYLQRLRCIEN</sequence>
<reference evidence="5 6" key="1">
    <citation type="submission" date="2014-07" db="EMBL/GenBank/DDBJ databases">
        <title>Genome of Chryseobacterium soli DSM 19298.</title>
        <authorList>
            <person name="Stropko S.J."/>
            <person name="Pipes S.E."/>
            <person name="Newman J."/>
        </authorList>
    </citation>
    <scope>NUCLEOTIDE SEQUENCE [LARGE SCALE GENOMIC DNA]</scope>
    <source>
        <strain evidence="5 6">DSM 19298</strain>
    </source>
</reference>
<dbReference type="EMBL" id="JPRH01000004">
    <property type="protein sequence ID" value="KFF12098.1"/>
    <property type="molecule type" value="Genomic_DNA"/>
</dbReference>
<dbReference type="InterPro" id="IPR001650">
    <property type="entry name" value="Helicase_C-like"/>
</dbReference>
<dbReference type="Pfam" id="PF00270">
    <property type="entry name" value="DEAD"/>
    <property type="match status" value="1"/>
</dbReference>
<dbReference type="InterPro" id="IPR014001">
    <property type="entry name" value="Helicase_ATP-bd"/>
</dbReference>
<dbReference type="PROSITE" id="PS51194">
    <property type="entry name" value="HELICASE_CTER"/>
    <property type="match status" value="1"/>
</dbReference>
<comment type="caution">
    <text evidence="5">The sequence shown here is derived from an EMBL/GenBank/DDBJ whole genome shotgun (WGS) entry which is preliminary data.</text>
</comment>
<dbReference type="InterPro" id="IPR052511">
    <property type="entry name" value="ATP-dep_Helicase"/>
</dbReference>
<evidence type="ECO:0000313" key="5">
    <source>
        <dbReference type="EMBL" id="KFF12098.1"/>
    </source>
</evidence>
<dbReference type="SMART" id="SM00490">
    <property type="entry name" value="HELICc"/>
    <property type="match status" value="1"/>
</dbReference>
<feature type="domain" description="Helicase C-terminal" evidence="4">
    <location>
        <begin position="240"/>
        <end position="395"/>
    </location>
</feature>
<evidence type="ECO:0000259" key="4">
    <source>
        <dbReference type="PROSITE" id="PS51194"/>
    </source>
</evidence>
<dbReference type="RefSeq" id="WP_034711253.1">
    <property type="nucleotide sequence ID" value="NZ_JPRH01000004.1"/>
</dbReference>
<dbReference type="PANTHER" id="PTHR47962">
    <property type="entry name" value="ATP-DEPENDENT HELICASE LHR-RELATED-RELATED"/>
    <property type="match status" value="1"/>
</dbReference>
<dbReference type="PROSITE" id="PS51192">
    <property type="entry name" value="HELICASE_ATP_BIND_1"/>
    <property type="match status" value="1"/>
</dbReference>
<protein>
    <submittedName>
        <fullName evidence="5">DEAD/DEAH box helicase</fullName>
    </submittedName>
</protein>
<dbReference type="OrthoDB" id="9815222at2"/>
<evidence type="ECO:0000256" key="2">
    <source>
        <dbReference type="ARBA" id="ARBA00022840"/>
    </source>
</evidence>
<gene>
    <name evidence="5" type="ORF">IW15_11005</name>
</gene>
<dbReference type="Gene3D" id="3.40.50.300">
    <property type="entry name" value="P-loop containing nucleotide triphosphate hydrolases"/>
    <property type="match status" value="2"/>
</dbReference>
<dbReference type="InterPro" id="IPR027417">
    <property type="entry name" value="P-loop_NTPase"/>
</dbReference>
<dbReference type="GO" id="GO:0003677">
    <property type="term" value="F:DNA binding"/>
    <property type="evidence" value="ECO:0007669"/>
    <property type="project" value="TreeGrafter"/>
</dbReference>
<feature type="domain" description="Helicase ATP-binding" evidence="3">
    <location>
        <begin position="32"/>
        <end position="210"/>
    </location>
</feature>
<keyword evidence="2" id="KW-0067">ATP-binding</keyword>
<evidence type="ECO:0000256" key="1">
    <source>
        <dbReference type="ARBA" id="ARBA00022741"/>
    </source>
</evidence>
<name>A0A086A5Y4_9FLAO</name>
<dbReference type="GO" id="GO:0005524">
    <property type="term" value="F:ATP binding"/>
    <property type="evidence" value="ECO:0007669"/>
    <property type="project" value="UniProtKB-KW"/>
</dbReference>
<keyword evidence="5" id="KW-0347">Helicase</keyword>
<dbReference type="SUPFAM" id="SSF52540">
    <property type="entry name" value="P-loop containing nucleoside triphosphate hydrolases"/>
    <property type="match status" value="1"/>
</dbReference>
<dbReference type="Pfam" id="PF00271">
    <property type="entry name" value="Helicase_C"/>
    <property type="match status" value="1"/>
</dbReference>
<dbReference type="InterPro" id="IPR011545">
    <property type="entry name" value="DEAD/DEAH_box_helicase_dom"/>
</dbReference>